<comment type="caution">
    <text evidence="2">The sequence shown here is derived from an EMBL/GenBank/DDBJ whole genome shotgun (WGS) entry which is preliminary data.</text>
</comment>
<proteinExistence type="predicted"/>
<feature type="coiled-coil region" evidence="1">
    <location>
        <begin position="1"/>
        <end position="78"/>
    </location>
</feature>
<keyword evidence="1" id="KW-0175">Coiled coil</keyword>
<evidence type="ECO:0000313" key="2">
    <source>
        <dbReference type="EMBL" id="KAF5932754.1"/>
    </source>
</evidence>
<evidence type="ECO:0000313" key="3">
    <source>
        <dbReference type="Proteomes" id="UP000593564"/>
    </source>
</evidence>
<gene>
    <name evidence="2" type="ORF">HYC85_028925</name>
</gene>
<reference evidence="3" key="1">
    <citation type="journal article" date="2020" name="Nat. Commun.">
        <title>Genome assembly of wild tea tree DASZ reveals pedigree and selection history of tea varieties.</title>
        <authorList>
            <person name="Zhang W."/>
            <person name="Zhang Y."/>
            <person name="Qiu H."/>
            <person name="Guo Y."/>
            <person name="Wan H."/>
            <person name="Zhang X."/>
            <person name="Scossa F."/>
            <person name="Alseekh S."/>
            <person name="Zhang Q."/>
            <person name="Wang P."/>
            <person name="Xu L."/>
            <person name="Schmidt M.H."/>
            <person name="Jia X."/>
            <person name="Li D."/>
            <person name="Zhu A."/>
            <person name="Guo F."/>
            <person name="Chen W."/>
            <person name="Ni D."/>
            <person name="Usadel B."/>
            <person name="Fernie A.R."/>
            <person name="Wen W."/>
        </authorList>
    </citation>
    <scope>NUCLEOTIDE SEQUENCE [LARGE SCALE GENOMIC DNA]</scope>
    <source>
        <strain evidence="3">cv. G240</strain>
    </source>
</reference>
<dbReference type="EMBL" id="JACBKZ010000014">
    <property type="protein sequence ID" value="KAF5932754.1"/>
    <property type="molecule type" value="Genomic_DNA"/>
</dbReference>
<organism evidence="2 3">
    <name type="scientific">Camellia sinensis</name>
    <name type="common">Tea plant</name>
    <name type="synonym">Thea sinensis</name>
    <dbReference type="NCBI Taxonomy" id="4442"/>
    <lineage>
        <taxon>Eukaryota</taxon>
        <taxon>Viridiplantae</taxon>
        <taxon>Streptophyta</taxon>
        <taxon>Embryophyta</taxon>
        <taxon>Tracheophyta</taxon>
        <taxon>Spermatophyta</taxon>
        <taxon>Magnoliopsida</taxon>
        <taxon>eudicotyledons</taxon>
        <taxon>Gunneridae</taxon>
        <taxon>Pentapetalae</taxon>
        <taxon>asterids</taxon>
        <taxon>Ericales</taxon>
        <taxon>Theaceae</taxon>
        <taxon>Camellia</taxon>
    </lineage>
</organism>
<dbReference type="Proteomes" id="UP000593564">
    <property type="component" value="Unassembled WGS sequence"/>
</dbReference>
<accession>A0A7J7G0G6</accession>
<sequence>MAEAEAKAAELEEAEKKMAELQAENGRLADLVSSAEAERQKAAIAMKDKYLRELVKLEKRKDTEISQLKKSVEAAEKQGYKQGYKKAEEAYVKQCDAAKELFFKCG</sequence>
<evidence type="ECO:0000256" key="1">
    <source>
        <dbReference type="SAM" id="Coils"/>
    </source>
</evidence>
<dbReference type="AlphaFoldDB" id="A0A7J7G0G6"/>
<protein>
    <submittedName>
        <fullName evidence="2">Uncharacterized protein</fullName>
    </submittedName>
</protein>
<reference evidence="2 3" key="2">
    <citation type="submission" date="2020-07" db="EMBL/GenBank/DDBJ databases">
        <title>Genome assembly of wild tea tree DASZ reveals pedigree and selection history of tea varieties.</title>
        <authorList>
            <person name="Zhang W."/>
        </authorList>
    </citation>
    <scope>NUCLEOTIDE SEQUENCE [LARGE SCALE GENOMIC DNA]</scope>
    <source>
        <strain evidence="3">cv. G240</strain>
        <tissue evidence="2">Leaf</tissue>
    </source>
</reference>
<keyword evidence="3" id="KW-1185">Reference proteome</keyword>
<name>A0A7J7G0G6_CAMSI</name>